<proteinExistence type="predicted"/>
<keyword evidence="2" id="KW-0131">Cell cycle</keyword>
<keyword evidence="2" id="KW-0132">Cell division</keyword>
<gene>
    <name evidence="2" type="ORF">O9H85_23550</name>
</gene>
<sequence>MINVYLDDMRPCPKGFILARTVESCIELISSKKLDTLSLDHDLGFGKPSGYEVVKFMIANKIYAKKIIIHSANPFGRLRMFNLLVKNKPKEVELYIRPEPLFFNL</sequence>
<organism evidence="2 3">
    <name type="scientific">Paenibacillus gyeongsangnamensis</name>
    <dbReference type="NCBI Taxonomy" id="3388067"/>
    <lineage>
        <taxon>Bacteria</taxon>
        <taxon>Bacillati</taxon>
        <taxon>Bacillota</taxon>
        <taxon>Bacilli</taxon>
        <taxon>Bacillales</taxon>
        <taxon>Paenibacillaceae</taxon>
        <taxon>Paenibacillus</taxon>
    </lineage>
</organism>
<dbReference type="EMBL" id="JAQAGZ010000016">
    <property type="protein sequence ID" value="MCZ8515330.1"/>
    <property type="molecule type" value="Genomic_DNA"/>
</dbReference>
<dbReference type="GO" id="GO:0051301">
    <property type="term" value="P:cell division"/>
    <property type="evidence" value="ECO:0007669"/>
    <property type="project" value="UniProtKB-KW"/>
</dbReference>
<protein>
    <submittedName>
        <fullName evidence="2">Cell division protein FtsJ</fullName>
    </submittedName>
</protein>
<evidence type="ECO:0000259" key="1">
    <source>
        <dbReference type="Pfam" id="PF20274"/>
    </source>
</evidence>
<evidence type="ECO:0000313" key="3">
    <source>
        <dbReference type="Proteomes" id="UP001527882"/>
    </source>
</evidence>
<reference evidence="2 3" key="1">
    <citation type="submission" date="2022-12" db="EMBL/GenBank/DDBJ databases">
        <title>Draft genome sequence of Paenibacillus sp. dW9.</title>
        <authorList>
            <person name="Choi E.-W."/>
            <person name="Kim D.-U."/>
        </authorList>
    </citation>
    <scope>NUCLEOTIDE SEQUENCE [LARGE SCALE GENOMIC DNA]</scope>
    <source>
        <strain evidence="3">dW9</strain>
    </source>
</reference>
<feature type="domain" description="Cyclic-phosphate processing Receiver" evidence="1">
    <location>
        <begin position="2"/>
        <end position="84"/>
    </location>
</feature>
<comment type="caution">
    <text evidence="2">The sequence shown here is derived from an EMBL/GenBank/DDBJ whole genome shotgun (WGS) entry which is preliminary data.</text>
</comment>
<dbReference type="Proteomes" id="UP001527882">
    <property type="component" value="Unassembled WGS sequence"/>
</dbReference>
<evidence type="ECO:0000313" key="2">
    <source>
        <dbReference type="EMBL" id="MCZ8515330.1"/>
    </source>
</evidence>
<dbReference type="RefSeq" id="WP_269883857.1">
    <property type="nucleotide sequence ID" value="NZ_JAQAGZ010000016.1"/>
</dbReference>
<accession>A0ABT4QEP8</accession>
<keyword evidence="3" id="KW-1185">Reference proteome</keyword>
<dbReference type="Pfam" id="PF20274">
    <property type="entry name" value="cREC_REC"/>
    <property type="match status" value="1"/>
</dbReference>
<name>A0ABT4QEP8_9BACL</name>
<dbReference type="InterPro" id="IPR046909">
    <property type="entry name" value="cREC_REC"/>
</dbReference>